<dbReference type="InterPro" id="IPR023753">
    <property type="entry name" value="FAD/NAD-binding_dom"/>
</dbReference>
<evidence type="ECO:0000313" key="8">
    <source>
        <dbReference type="Proteomes" id="UP000002384"/>
    </source>
</evidence>
<keyword evidence="8" id="KW-1185">Reference proteome</keyword>
<dbReference type="NCBIfam" id="TIGR03169">
    <property type="entry name" value="Nterm_to_SelD"/>
    <property type="match status" value="1"/>
</dbReference>
<reference evidence="8" key="1">
    <citation type="journal article" date="2011" name="MBio">
        <title>Novel metabolic attributes of the genus Cyanothece, comprising a group of unicellular nitrogen-fixing Cyanobacteria.</title>
        <authorList>
            <person name="Bandyopadhyay A."/>
            <person name="Elvitigala T."/>
            <person name="Welsh E."/>
            <person name="Stockel J."/>
            <person name="Liberton M."/>
            <person name="Min H."/>
            <person name="Sherman L.A."/>
            <person name="Pakrasi H.B."/>
        </authorList>
    </citation>
    <scope>NUCLEOTIDE SEQUENCE [LARGE SCALE GENOMIC DNA]</scope>
    <source>
        <strain evidence="8">PCC 7424</strain>
    </source>
</reference>
<dbReference type="GO" id="GO:0003955">
    <property type="term" value="F:NAD(P)H dehydrogenase (quinone) activity"/>
    <property type="evidence" value="ECO:0007669"/>
    <property type="project" value="TreeGrafter"/>
</dbReference>
<evidence type="ECO:0000256" key="5">
    <source>
        <dbReference type="ARBA" id="ARBA00023002"/>
    </source>
</evidence>
<evidence type="ECO:0000256" key="2">
    <source>
        <dbReference type="ARBA" id="ARBA00005272"/>
    </source>
</evidence>
<dbReference type="EMBL" id="CP001291">
    <property type="protein sequence ID" value="ACK70210.1"/>
    <property type="molecule type" value="Genomic_DNA"/>
</dbReference>
<name>B7KCA5_GLOC7</name>
<dbReference type="AlphaFoldDB" id="B7KCA5"/>
<dbReference type="InterPro" id="IPR036188">
    <property type="entry name" value="FAD/NAD-bd_sf"/>
</dbReference>
<dbReference type="eggNOG" id="COG1252">
    <property type="taxonomic scope" value="Bacteria"/>
</dbReference>
<proteinExistence type="inferred from homology"/>
<comment type="cofactor">
    <cofactor evidence="1">
        <name>FAD</name>
        <dbReference type="ChEBI" id="CHEBI:57692"/>
    </cofactor>
</comment>
<dbReference type="HOGENOM" id="CLU_021377_4_0_3"/>
<dbReference type="SUPFAM" id="SSF51905">
    <property type="entry name" value="FAD/NAD(P)-binding domain"/>
    <property type="match status" value="2"/>
</dbReference>
<dbReference type="GO" id="GO:0019646">
    <property type="term" value="P:aerobic electron transport chain"/>
    <property type="evidence" value="ECO:0007669"/>
    <property type="project" value="TreeGrafter"/>
</dbReference>
<keyword evidence="3" id="KW-0285">Flavoprotein</keyword>
<dbReference type="PRINTS" id="PR00368">
    <property type="entry name" value="FADPNR"/>
</dbReference>
<protein>
    <submittedName>
        <fullName evidence="7">Pyridine nucleotide-disulfide oxidoreductase family protein</fullName>
    </submittedName>
</protein>
<evidence type="ECO:0000313" key="7">
    <source>
        <dbReference type="EMBL" id="ACK70210.1"/>
    </source>
</evidence>
<accession>B7KCA5</accession>
<dbReference type="Proteomes" id="UP000002384">
    <property type="component" value="Chromosome"/>
</dbReference>
<sequence length="379" mass="41833">MVSQNQPTQTHVVLIGGGHSHAIALKLWGMNPIEGVRLTLISDSIYTPYSGMLPGHVGGFYSFEETHINLNRLVQLADAQFYQDWAIGLDLEKNQVICAKNSPLSFDYLSIDIGSTPATISVPGAADYAIPAKPVSQFLTAWNTLLQQVKNHPHQPITISIVGGGAGGVELALNIDSHLKKITQQATLHLFHRGKRLLSGHNHWVGHRLETLLQNRNISLHLSENVTQITPSKTLICESGLTVENDYIFWVTQASAASWIKSSGITTDEKGFIRVKDTLQSVSHPHILAAGDVATIQNYPRPKAGVFAVRQGKPLFKNLQNSVLGKPLKSYYPQKLYLSLIGTGDKKAIASWGVFGWESPLLWDWKDYIDRQFMKSLNG</sequence>
<dbReference type="PANTHER" id="PTHR42913">
    <property type="entry name" value="APOPTOSIS-INDUCING FACTOR 1"/>
    <property type="match status" value="1"/>
</dbReference>
<evidence type="ECO:0000256" key="1">
    <source>
        <dbReference type="ARBA" id="ARBA00001974"/>
    </source>
</evidence>
<gene>
    <name evidence="7" type="ordered locus">PCC7424_1776</name>
</gene>
<dbReference type="PANTHER" id="PTHR42913:SF9">
    <property type="entry name" value="SLR1591 PROTEIN"/>
    <property type="match status" value="1"/>
</dbReference>
<dbReference type="Pfam" id="PF07992">
    <property type="entry name" value="Pyr_redox_2"/>
    <property type="match status" value="1"/>
</dbReference>
<evidence type="ECO:0000259" key="6">
    <source>
        <dbReference type="Pfam" id="PF07992"/>
    </source>
</evidence>
<dbReference type="STRING" id="65393.PCC7424_1776"/>
<dbReference type="Gene3D" id="3.50.50.100">
    <property type="match status" value="1"/>
</dbReference>
<dbReference type="OrthoDB" id="9772934at2"/>
<evidence type="ECO:0000256" key="3">
    <source>
        <dbReference type="ARBA" id="ARBA00022630"/>
    </source>
</evidence>
<feature type="domain" description="FAD/NAD(P)-binding" evidence="6">
    <location>
        <begin position="11"/>
        <end position="312"/>
    </location>
</feature>
<dbReference type="RefSeq" id="WP_012599153.1">
    <property type="nucleotide sequence ID" value="NC_011729.1"/>
</dbReference>
<evidence type="ECO:0000256" key="4">
    <source>
        <dbReference type="ARBA" id="ARBA00022827"/>
    </source>
</evidence>
<organism evidence="7 8">
    <name type="scientific">Gloeothece citriformis (strain PCC 7424)</name>
    <name type="common">Cyanothece sp. (strain PCC 7424)</name>
    <dbReference type="NCBI Taxonomy" id="65393"/>
    <lineage>
        <taxon>Bacteria</taxon>
        <taxon>Bacillati</taxon>
        <taxon>Cyanobacteriota</taxon>
        <taxon>Cyanophyceae</taxon>
        <taxon>Oscillatoriophycideae</taxon>
        <taxon>Chroococcales</taxon>
        <taxon>Aphanothecaceae</taxon>
        <taxon>Gloeothece</taxon>
        <taxon>Gloeothece citriformis</taxon>
    </lineage>
</organism>
<comment type="similarity">
    <text evidence="2">Belongs to the NADH dehydrogenase family.</text>
</comment>
<dbReference type="InterPro" id="IPR051169">
    <property type="entry name" value="NADH-Q_oxidoreductase"/>
</dbReference>
<dbReference type="KEGG" id="cyc:PCC7424_1776"/>
<keyword evidence="4" id="KW-0274">FAD</keyword>
<keyword evidence="5" id="KW-0560">Oxidoreductase</keyword>
<dbReference type="InterPro" id="IPR017584">
    <property type="entry name" value="Pyridine_nucleo_diS_OxRdtase_N"/>
</dbReference>